<keyword evidence="2" id="KW-0805">Transcription regulation</keyword>
<dbReference type="InterPro" id="IPR013249">
    <property type="entry name" value="RNA_pol_sigma70_r4_t2"/>
</dbReference>
<dbReference type="InterPro" id="IPR014284">
    <property type="entry name" value="RNA_pol_sigma-70_dom"/>
</dbReference>
<feature type="domain" description="RNA polymerase sigma-70 region 2" evidence="5">
    <location>
        <begin position="15"/>
        <end position="80"/>
    </location>
</feature>
<proteinExistence type="inferred from homology"/>
<dbReference type="NCBIfam" id="TIGR02937">
    <property type="entry name" value="sigma70-ECF"/>
    <property type="match status" value="1"/>
</dbReference>
<dbReference type="GO" id="GO:0003677">
    <property type="term" value="F:DNA binding"/>
    <property type="evidence" value="ECO:0007669"/>
    <property type="project" value="InterPro"/>
</dbReference>
<dbReference type="Pfam" id="PF08281">
    <property type="entry name" value="Sigma70_r4_2"/>
    <property type="match status" value="1"/>
</dbReference>
<organism evidence="7">
    <name type="scientific">Singulisphaera sp. Ch08</name>
    <dbReference type="NCBI Taxonomy" id="3120278"/>
    <lineage>
        <taxon>Bacteria</taxon>
        <taxon>Pseudomonadati</taxon>
        <taxon>Planctomycetota</taxon>
        <taxon>Planctomycetia</taxon>
        <taxon>Isosphaerales</taxon>
        <taxon>Isosphaeraceae</taxon>
        <taxon>Singulisphaera</taxon>
    </lineage>
</organism>
<gene>
    <name evidence="7" type="ORF">V5E97_29740</name>
</gene>
<dbReference type="PANTHER" id="PTHR43133:SF51">
    <property type="entry name" value="RNA POLYMERASE SIGMA FACTOR"/>
    <property type="match status" value="1"/>
</dbReference>
<dbReference type="Pfam" id="PF04542">
    <property type="entry name" value="Sigma70_r2"/>
    <property type="match status" value="1"/>
</dbReference>
<dbReference type="InterPro" id="IPR039425">
    <property type="entry name" value="RNA_pol_sigma-70-like"/>
</dbReference>
<dbReference type="RefSeq" id="WP_406695226.1">
    <property type="nucleotide sequence ID" value="NZ_CP155447.1"/>
</dbReference>
<evidence type="ECO:0000313" key="7">
    <source>
        <dbReference type="EMBL" id="XBH02484.1"/>
    </source>
</evidence>
<reference evidence="7" key="1">
    <citation type="submission" date="2024-05" db="EMBL/GenBank/DDBJ databases">
        <title>Planctomycetes of the genus Singulisphaera possess chitinolytic capabilities.</title>
        <authorList>
            <person name="Ivanova A."/>
        </authorList>
    </citation>
    <scope>NUCLEOTIDE SEQUENCE</scope>
    <source>
        <strain evidence="7">Ch08T</strain>
    </source>
</reference>
<accession>A0AAU7CBV1</accession>
<evidence type="ECO:0000256" key="4">
    <source>
        <dbReference type="ARBA" id="ARBA00023163"/>
    </source>
</evidence>
<dbReference type="EMBL" id="CP155447">
    <property type="protein sequence ID" value="XBH02484.1"/>
    <property type="molecule type" value="Genomic_DNA"/>
</dbReference>
<dbReference type="Gene3D" id="1.10.10.10">
    <property type="entry name" value="Winged helix-like DNA-binding domain superfamily/Winged helix DNA-binding domain"/>
    <property type="match status" value="1"/>
</dbReference>
<dbReference type="InterPro" id="IPR007627">
    <property type="entry name" value="RNA_pol_sigma70_r2"/>
</dbReference>
<evidence type="ECO:0000259" key="6">
    <source>
        <dbReference type="Pfam" id="PF08281"/>
    </source>
</evidence>
<keyword evidence="4" id="KW-0804">Transcription</keyword>
<dbReference type="PANTHER" id="PTHR43133">
    <property type="entry name" value="RNA POLYMERASE ECF-TYPE SIGMA FACTO"/>
    <property type="match status" value="1"/>
</dbReference>
<evidence type="ECO:0000256" key="2">
    <source>
        <dbReference type="ARBA" id="ARBA00023015"/>
    </source>
</evidence>
<dbReference type="GO" id="GO:0016987">
    <property type="term" value="F:sigma factor activity"/>
    <property type="evidence" value="ECO:0007669"/>
    <property type="project" value="UniProtKB-KW"/>
</dbReference>
<evidence type="ECO:0000259" key="5">
    <source>
        <dbReference type="Pfam" id="PF04542"/>
    </source>
</evidence>
<dbReference type="InterPro" id="IPR013325">
    <property type="entry name" value="RNA_pol_sigma_r2"/>
</dbReference>
<dbReference type="InterPro" id="IPR013324">
    <property type="entry name" value="RNA_pol_sigma_r3/r4-like"/>
</dbReference>
<keyword evidence="3" id="KW-0731">Sigma factor</keyword>
<dbReference type="GO" id="GO:0006352">
    <property type="term" value="P:DNA-templated transcription initiation"/>
    <property type="evidence" value="ECO:0007669"/>
    <property type="project" value="InterPro"/>
</dbReference>
<name>A0AAU7CBV1_9BACT</name>
<dbReference type="Gene3D" id="1.10.1740.10">
    <property type="match status" value="1"/>
</dbReference>
<feature type="domain" description="RNA polymerase sigma factor 70 region 4 type 2" evidence="6">
    <location>
        <begin position="115"/>
        <end position="164"/>
    </location>
</feature>
<dbReference type="InterPro" id="IPR036388">
    <property type="entry name" value="WH-like_DNA-bd_sf"/>
</dbReference>
<evidence type="ECO:0000256" key="3">
    <source>
        <dbReference type="ARBA" id="ARBA00023082"/>
    </source>
</evidence>
<dbReference type="AlphaFoldDB" id="A0AAU7CBV1"/>
<dbReference type="SUPFAM" id="SSF88946">
    <property type="entry name" value="Sigma2 domain of RNA polymerase sigma factors"/>
    <property type="match status" value="1"/>
</dbReference>
<protein>
    <submittedName>
        <fullName evidence="7">Sigma-70 family RNA polymerase sigma factor</fullName>
    </submittedName>
</protein>
<sequence length="180" mass="21081">MPPLNSNSWFLEQVQKDQARLRAYVRSLGVRAEWVDDLAQDALLIALRRLDEFDRTGDFGAWVRQIVRRLVANERRKAMRRDMILSDHATDILLEIHGEPLKPGELQEREEEIARLRECVSRLPKRSRELLQQRYFEDLSPGAIGSRLGLPSNQIRQTLLRLRRVLLTCMERRTETPLVS</sequence>
<evidence type="ECO:0000256" key="1">
    <source>
        <dbReference type="ARBA" id="ARBA00010641"/>
    </source>
</evidence>
<comment type="similarity">
    <text evidence="1">Belongs to the sigma-70 factor family. ECF subfamily.</text>
</comment>
<dbReference type="SUPFAM" id="SSF88659">
    <property type="entry name" value="Sigma3 and sigma4 domains of RNA polymerase sigma factors"/>
    <property type="match status" value="1"/>
</dbReference>